<sequence>FVAGWCLKKKQKKSRALVKRLMPQVKSLLETVSYWNSKPEKQNVSN</sequence>
<comment type="caution">
    <text evidence="1">The sequence shown here is derived from an EMBL/GenBank/DDBJ whole genome shotgun (WGS) entry which is preliminary data.</text>
</comment>
<accession>A0A9N9HQI6</accession>
<gene>
    <name evidence="1" type="ORF">CPELLU_LOCUS11823</name>
</gene>
<organism evidence="1 2">
    <name type="scientific">Cetraspora pellucida</name>
    <dbReference type="NCBI Taxonomy" id="1433469"/>
    <lineage>
        <taxon>Eukaryota</taxon>
        <taxon>Fungi</taxon>
        <taxon>Fungi incertae sedis</taxon>
        <taxon>Mucoromycota</taxon>
        <taxon>Glomeromycotina</taxon>
        <taxon>Glomeromycetes</taxon>
        <taxon>Diversisporales</taxon>
        <taxon>Gigasporaceae</taxon>
        <taxon>Cetraspora</taxon>
    </lineage>
</organism>
<dbReference type="OrthoDB" id="2429411at2759"/>
<proteinExistence type="predicted"/>
<feature type="non-terminal residue" evidence="1">
    <location>
        <position position="1"/>
    </location>
</feature>
<protein>
    <submittedName>
        <fullName evidence="1">22213_t:CDS:1</fullName>
    </submittedName>
</protein>
<dbReference type="AlphaFoldDB" id="A0A9N9HQI6"/>
<keyword evidence="2" id="KW-1185">Reference proteome</keyword>
<dbReference type="Proteomes" id="UP000789759">
    <property type="component" value="Unassembled WGS sequence"/>
</dbReference>
<name>A0A9N9HQI6_9GLOM</name>
<evidence type="ECO:0000313" key="1">
    <source>
        <dbReference type="EMBL" id="CAG8700922.1"/>
    </source>
</evidence>
<evidence type="ECO:0000313" key="2">
    <source>
        <dbReference type="Proteomes" id="UP000789759"/>
    </source>
</evidence>
<reference evidence="1" key="1">
    <citation type="submission" date="2021-06" db="EMBL/GenBank/DDBJ databases">
        <authorList>
            <person name="Kallberg Y."/>
            <person name="Tangrot J."/>
            <person name="Rosling A."/>
        </authorList>
    </citation>
    <scope>NUCLEOTIDE SEQUENCE</scope>
    <source>
        <strain evidence="1">FL966</strain>
    </source>
</reference>
<dbReference type="EMBL" id="CAJVQA010010787">
    <property type="protein sequence ID" value="CAG8700922.1"/>
    <property type="molecule type" value="Genomic_DNA"/>
</dbReference>